<dbReference type="PANTHER" id="PTHR43531:SF14">
    <property type="entry name" value="METHYL-ACCEPTING CHEMOTAXIS PROTEIN I-RELATED"/>
    <property type="match status" value="1"/>
</dbReference>
<evidence type="ECO:0000256" key="7">
    <source>
        <dbReference type="SAM" id="Phobius"/>
    </source>
</evidence>
<evidence type="ECO:0000313" key="11">
    <source>
        <dbReference type="Proteomes" id="UP001319882"/>
    </source>
</evidence>
<dbReference type="InterPro" id="IPR051310">
    <property type="entry name" value="MCP_chemotaxis"/>
</dbReference>
<feature type="domain" description="Methyl-accepting transducer" evidence="8">
    <location>
        <begin position="439"/>
        <end position="668"/>
    </location>
</feature>
<feature type="region of interest" description="Disordered" evidence="6">
    <location>
        <begin position="443"/>
        <end position="470"/>
    </location>
</feature>
<keyword evidence="5" id="KW-0175">Coiled coil</keyword>
<dbReference type="InterPro" id="IPR004090">
    <property type="entry name" value="Chemotax_Me-accpt_rcpt"/>
</dbReference>
<dbReference type="InterPro" id="IPR003660">
    <property type="entry name" value="HAMP_dom"/>
</dbReference>
<dbReference type="PROSITE" id="PS50111">
    <property type="entry name" value="CHEMOTAXIS_TRANSDUC_2"/>
    <property type="match status" value="1"/>
</dbReference>
<evidence type="ECO:0000259" key="8">
    <source>
        <dbReference type="PROSITE" id="PS50111"/>
    </source>
</evidence>
<dbReference type="Gene3D" id="1.10.287.950">
    <property type="entry name" value="Methyl-accepting chemotaxis protein"/>
    <property type="match status" value="1"/>
</dbReference>
<dbReference type="CDD" id="cd11386">
    <property type="entry name" value="MCP_signal"/>
    <property type="match status" value="1"/>
</dbReference>
<dbReference type="CDD" id="cd06225">
    <property type="entry name" value="HAMP"/>
    <property type="match status" value="1"/>
</dbReference>
<dbReference type="PRINTS" id="PR00260">
    <property type="entry name" value="CHEMTRNSDUCR"/>
</dbReference>
<gene>
    <name evidence="10" type="ORF">GEV37_06250</name>
</gene>
<feature type="domain" description="HAMP" evidence="9">
    <location>
        <begin position="377"/>
        <end position="434"/>
    </location>
</feature>
<evidence type="ECO:0000256" key="1">
    <source>
        <dbReference type="ARBA" id="ARBA00022481"/>
    </source>
</evidence>
<dbReference type="Pfam" id="PF00015">
    <property type="entry name" value="MCPsignal"/>
    <property type="match status" value="1"/>
</dbReference>
<dbReference type="SUPFAM" id="SSF58104">
    <property type="entry name" value="Methyl-accepting chemotaxis protein (MCP) signaling domain"/>
    <property type="match status" value="1"/>
</dbReference>
<evidence type="ECO:0000256" key="2">
    <source>
        <dbReference type="ARBA" id="ARBA00023224"/>
    </source>
</evidence>
<feature type="coiled-coil region" evidence="5">
    <location>
        <begin position="639"/>
        <end position="666"/>
    </location>
</feature>
<sequence>MKKSLSIRTMLITLFAAAVLGAGVLAATGWLTNQRLVDAQRYITGDVLPLQEASRHLVLTMGAFGQRHADLLAAQSDAALEAVTPQAALDERFQRGRADLARLETGGQSEQLATLDHDYAQLLAGDAALETVRRDTLRFRGSIAARIQEMEERIASVIQSAQTISDRTMYSQARRFADQRDLMEAWREEGTTTLPTQLLDNLYAPQVDIGRLSGEARLAISRLADLSRQMVQAEDMDALMDLRNYVIAPQVSLALQSLAAIAEAPSTEVEQRAMINALAEEIEALNELMVEAPESVFALREAQLALAARTQAALQETAGALEAMSVDLDAVNTHIAAQANTASAQAEGLADTGRTLLVLVALGVVMVLAVFGWRTLVRVLGPLVLMRRQMESIGGASGESADLSKRLALARNDEVGQAALAFNQMMDTFEAMVRQVRESAEDIAHSSRQIADGNENLSQRTDQQAASLAQTASSIEQMAATVKQTADYADQAKDASHHVDQRARSAGEVARQSAEAMGAIRQASEKITSIIKAIDDIAFQTNLLALNASVEAARAGEQGRGFAVVAQEVRKLAGRSADEAAQIRHLVDDSVRKVSEGEHLVTASSEHLQEIVDSLNQVTQYVTDIASATFEQSSGIDQINEAIAQLDQVTHQNAKLVQEANQASQTLDERASDMHGLMSRFQVSAGQRPVALPAGEELARLT</sequence>
<accession>A0ABS8DQZ9</accession>
<keyword evidence="7" id="KW-0472">Membrane</keyword>
<reference evidence="10 11" key="1">
    <citation type="journal article" date="2021" name="Sci. Rep.">
        <title>Genome analysis of a halophilic bacterium Halomonas malpeensis YU-PRIM-29(T) reveals its exopolysaccharide and pigment producing capabilities.</title>
        <authorList>
            <person name="Athmika"/>
            <person name="Ghate S.D."/>
            <person name="Arun A.B."/>
            <person name="Rao S.S."/>
            <person name="Kumar S.T.A."/>
            <person name="Kandiyil M.K."/>
            <person name="Saptami K."/>
            <person name="Rekha P.D."/>
        </authorList>
    </citation>
    <scope>NUCLEOTIDE SEQUENCE [LARGE SCALE GENOMIC DNA]</scope>
    <source>
        <strain evidence="11">prim 29</strain>
    </source>
</reference>
<feature type="transmembrane region" description="Helical" evidence="7">
    <location>
        <begin position="356"/>
        <end position="377"/>
    </location>
</feature>
<dbReference type="SMART" id="SM00283">
    <property type="entry name" value="MA"/>
    <property type="match status" value="1"/>
</dbReference>
<keyword evidence="1" id="KW-0488">Methylation</keyword>
<keyword evidence="11" id="KW-1185">Reference proteome</keyword>
<keyword evidence="7" id="KW-0812">Transmembrane</keyword>
<dbReference type="InterPro" id="IPR004089">
    <property type="entry name" value="MCPsignal_dom"/>
</dbReference>
<dbReference type="SMART" id="SM00304">
    <property type="entry name" value="HAMP"/>
    <property type="match status" value="1"/>
</dbReference>
<keyword evidence="7" id="KW-1133">Transmembrane helix</keyword>
<feature type="region of interest" description="Disordered" evidence="6">
    <location>
        <begin position="489"/>
        <end position="510"/>
    </location>
</feature>
<comment type="similarity">
    <text evidence="3">Belongs to the methyl-accepting chemotaxis (MCP) protein family.</text>
</comment>
<dbReference type="PANTHER" id="PTHR43531">
    <property type="entry name" value="PROTEIN ICFG"/>
    <property type="match status" value="1"/>
</dbReference>
<dbReference type="EMBL" id="WHVL01000002">
    <property type="protein sequence ID" value="MCB8888714.1"/>
    <property type="molecule type" value="Genomic_DNA"/>
</dbReference>
<evidence type="ECO:0000256" key="4">
    <source>
        <dbReference type="PROSITE-ProRule" id="PRU00284"/>
    </source>
</evidence>
<proteinExistence type="inferred from homology"/>
<feature type="compositionally biased region" description="Basic and acidic residues" evidence="6">
    <location>
        <begin position="490"/>
        <end position="505"/>
    </location>
</feature>
<evidence type="ECO:0000313" key="10">
    <source>
        <dbReference type="EMBL" id="MCB8888714.1"/>
    </source>
</evidence>
<comment type="caution">
    <text evidence="10">The sequence shown here is derived from an EMBL/GenBank/DDBJ whole genome shotgun (WGS) entry which is preliminary data.</text>
</comment>
<evidence type="ECO:0000256" key="5">
    <source>
        <dbReference type="SAM" id="Coils"/>
    </source>
</evidence>
<dbReference type="RefSeq" id="WP_227389381.1">
    <property type="nucleotide sequence ID" value="NZ_JBHSCJ010000010.1"/>
</dbReference>
<name>A0ABS8DQZ9_9GAMM</name>
<protein>
    <submittedName>
        <fullName evidence="10">HAMP domain-containing protein</fullName>
    </submittedName>
</protein>
<dbReference type="Proteomes" id="UP001319882">
    <property type="component" value="Unassembled WGS sequence"/>
</dbReference>
<organism evidence="10 11">
    <name type="scientific">Vreelandella malpeensis</name>
    <dbReference type="NCBI Taxonomy" id="1172368"/>
    <lineage>
        <taxon>Bacteria</taxon>
        <taxon>Pseudomonadati</taxon>
        <taxon>Pseudomonadota</taxon>
        <taxon>Gammaproteobacteria</taxon>
        <taxon>Oceanospirillales</taxon>
        <taxon>Halomonadaceae</taxon>
        <taxon>Vreelandella</taxon>
    </lineage>
</organism>
<evidence type="ECO:0000256" key="6">
    <source>
        <dbReference type="SAM" id="MobiDB-lite"/>
    </source>
</evidence>
<evidence type="ECO:0000256" key="3">
    <source>
        <dbReference type="ARBA" id="ARBA00029447"/>
    </source>
</evidence>
<evidence type="ECO:0000259" key="9">
    <source>
        <dbReference type="PROSITE" id="PS50885"/>
    </source>
</evidence>
<dbReference type="PROSITE" id="PS50885">
    <property type="entry name" value="HAMP"/>
    <property type="match status" value="1"/>
</dbReference>
<keyword evidence="2 4" id="KW-0807">Transducer</keyword>
<dbReference type="Pfam" id="PF00672">
    <property type="entry name" value="HAMP"/>
    <property type="match status" value="1"/>
</dbReference>